<sequence length="283" mass="32774">MRECLKSLKQAPSFLQIMVLRIKQDRAGSLRGGIEFMELCGFEKMEGGYVLFLTKGQCRFSHCQLSWNRAQFRHQQPFLWSYIQSSGTYRELCDQLFLIPWSKWNSQYLDSITQKFSHSSAILIVGIELEKLRVSIRLILSSKPHVTLAKEEKSNVHEEFVNNISGGLCKSIALMAASMSVSINLMNRTEVEMLRQVLVLWIRKMTVLEITFKDNNNASNESWEKNLWEKDNNNNVAFPNAKFRAKTLWMPNFSLCLCLIKHGTVVDEMMIKTASFSARKSWR</sequence>
<accession>A0A8D9I4K2</accession>
<evidence type="ECO:0000313" key="2">
    <source>
        <dbReference type="Proteomes" id="UP000694005"/>
    </source>
</evidence>
<name>A0A8D9I4K2_BRACM</name>
<dbReference type="Proteomes" id="UP000694005">
    <property type="component" value="Chromosome A10"/>
</dbReference>
<dbReference type="AlphaFoldDB" id="A0A8D9I4K2"/>
<reference evidence="1 2" key="1">
    <citation type="submission" date="2021-07" db="EMBL/GenBank/DDBJ databases">
        <authorList>
            <consortium name="Genoscope - CEA"/>
            <person name="William W."/>
        </authorList>
    </citation>
    <scope>NUCLEOTIDE SEQUENCE [LARGE SCALE GENOMIC DNA]</scope>
</reference>
<proteinExistence type="predicted"/>
<dbReference type="Gramene" id="A10p03550.2_BraZ1">
    <property type="protein sequence ID" value="A10p03550.2_BraZ1.CDS"/>
    <property type="gene ID" value="A10g03550.2_BraZ1"/>
</dbReference>
<organism evidence="1 2">
    <name type="scientific">Brassica campestris</name>
    <name type="common">Field mustard</name>
    <dbReference type="NCBI Taxonomy" id="3711"/>
    <lineage>
        <taxon>Eukaryota</taxon>
        <taxon>Viridiplantae</taxon>
        <taxon>Streptophyta</taxon>
        <taxon>Embryophyta</taxon>
        <taxon>Tracheophyta</taxon>
        <taxon>Spermatophyta</taxon>
        <taxon>Magnoliopsida</taxon>
        <taxon>eudicotyledons</taxon>
        <taxon>Gunneridae</taxon>
        <taxon>Pentapetalae</taxon>
        <taxon>rosids</taxon>
        <taxon>malvids</taxon>
        <taxon>Brassicales</taxon>
        <taxon>Brassicaceae</taxon>
        <taxon>Brassiceae</taxon>
        <taxon>Brassica</taxon>
    </lineage>
</organism>
<evidence type="ECO:0000313" key="1">
    <source>
        <dbReference type="EMBL" id="CAG7909109.1"/>
    </source>
</evidence>
<protein>
    <submittedName>
        <fullName evidence="1">Uncharacterized protein</fullName>
    </submittedName>
</protein>
<dbReference type="EMBL" id="LS974626">
    <property type="protein sequence ID" value="CAG7909109.1"/>
    <property type="molecule type" value="Genomic_DNA"/>
</dbReference>
<gene>
    <name evidence="1" type="ORF">BRAPAZ1V2_A10P03550.2</name>
</gene>